<protein>
    <submittedName>
        <fullName evidence="2">Uncharacterized protein</fullName>
    </submittedName>
</protein>
<dbReference type="Proteomes" id="UP001627154">
    <property type="component" value="Unassembled WGS sequence"/>
</dbReference>
<accession>A0ABD2XNU9</accession>
<proteinExistence type="predicted"/>
<feature type="region of interest" description="Disordered" evidence="1">
    <location>
        <begin position="1"/>
        <end position="28"/>
    </location>
</feature>
<comment type="caution">
    <text evidence="2">The sequence shown here is derived from an EMBL/GenBank/DDBJ whole genome shotgun (WGS) entry which is preliminary data.</text>
</comment>
<name>A0ABD2XNU9_9HYME</name>
<feature type="region of interest" description="Disordered" evidence="1">
    <location>
        <begin position="64"/>
        <end position="87"/>
    </location>
</feature>
<evidence type="ECO:0000313" key="3">
    <source>
        <dbReference type="Proteomes" id="UP001627154"/>
    </source>
</evidence>
<organism evidence="2 3">
    <name type="scientific">Trichogramma kaykai</name>
    <dbReference type="NCBI Taxonomy" id="54128"/>
    <lineage>
        <taxon>Eukaryota</taxon>
        <taxon>Metazoa</taxon>
        <taxon>Ecdysozoa</taxon>
        <taxon>Arthropoda</taxon>
        <taxon>Hexapoda</taxon>
        <taxon>Insecta</taxon>
        <taxon>Pterygota</taxon>
        <taxon>Neoptera</taxon>
        <taxon>Endopterygota</taxon>
        <taxon>Hymenoptera</taxon>
        <taxon>Apocrita</taxon>
        <taxon>Proctotrupomorpha</taxon>
        <taxon>Chalcidoidea</taxon>
        <taxon>Trichogrammatidae</taxon>
        <taxon>Trichogramma</taxon>
    </lineage>
</organism>
<sequence length="87" mass="9815">MKRESRASSNISEDCIEGDDEQEGKATYPKSCNRCRQEEGRTAHDHKDISPNCPDVRLSRQGRDAMYSNARVRPPARSVLYGSRTDA</sequence>
<gene>
    <name evidence="2" type="ORF">TKK_001101</name>
</gene>
<keyword evidence="3" id="KW-1185">Reference proteome</keyword>
<dbReference type="AlphaFoldDB" id="A0ABD2XNU9"/>
<reference evidence="2 3" key="1">
    <citation type="journal article" date="2024" name="bioRxiv">
        <title>A reference genome for Trichogramma kaykai: A tiny desert-dwelling parasitoid wasp with competing sex-ratio distorters.</title>
        <authorList>
            <person name="Culotta J."/>
            <person name="Lindsey A.R."/>
        </authorList>
    </citation>
    <scope>NUCLEOTIDE SEQUENCE [LARGE SCALE GENOMIC DNA]</scope>
    <source>
        <strain evidence="2 3">KSX58</strain>
    </source>
</reference>
<evidence type="ECO:0000313" key="2">
    <source>
        <dbReference type="EMBL" id="KAL3407017.1"/>
    </source>
</evidence>
<dbReference type="EMBL" id="JBJJXI010000018">
    <property type="protein sequence ID" value="KAL3407017.1"/>
    <property type="molecule type" value="Genomic_DNA"/>
</dbReference>
<evidence type="ECO:0000256" key="1">
    <source>
        <dbReference type="SAM" id="MobiDB-lite"/>
    </source>
</evidence>